<sequence length="155" mass="17873">MSFTHFFYEPFYSLSDFDRLFEDAFKARAPETPTQRQLTQGPQSGVFRPRLDVHENKEQNMVTATFELPGLKKEDVTIDVHNDQLTVSGESKVEEKREEGDWVVRERRSGKFSRTMPLPQGIKDEEIKANMEQGVLKVTFPRTTPEAAHKKITIA</sequence>
<dbReference type="Pfam" id="PF00011">
    <property type="entry name" value="HSP20"/>
    <property type="match status" value="1"/>
</dbReference>
<dbReference type="AlphaFoldDB" id="A0A4S4LY66"/>
<accession>A0A4S4LY66</accession>
<dbReference type="Proteomes" id="UP000310158">
    <property type="component" value="Unassembled WGS sequence"/>
</dbReference>
<dbReference type="InterPro" id="IPR008978">
    <property type="entry name" value="HSP20-like_chaperone"/>
</dbReference>
<dbReference type="EMBL" id="SGPL01000144">
    <property type="protein sequence ID" value="THH16741.1"/>
    <property type="molecule type" value="Genomic_DNA"/>
</dbReference>
<organism evidence="5 6">
    <name type="scientific">Bondarzewia mesenterica</name>
    <dbReference type="NCBI Taxonomy" id="1095465"/>
    <lineage>
        <taxon>Eukaryota</taxon>
        <taxon>Fungi</taxon>
        <taxon>Dikarya</taxon>
        <taxon>Basidiomycota</taxon>
        <taxon>Agaricomycotina</taxon>
        <taxon>Agaricomycetes</taxon>
        <taxon>Russulales</taxon>
        <taxon>Bondarzewiaceae</taxon>
        <taxon>Bondarzewia</taxon>
    </lineage>
</organism>
<dbReference type="PANTHER" id="PTHR11527">
    <property type="entry name" value="HEAT-SHOCK PROTEIN 20 FAMILY MEMBER"/>
    <property type="match status" value="1"/>
</dbReference>
<keyword evidence="6" id="KW-1185">Reference proteome</keyword>
<keyword evidence="1" id="KW-0346">Stress response</keyword>
<dbReference type="InterPro" id="IPR031107">
    <property type="entry name" value="Small_HSP"/>
</dbReference>
<dbReference type="CDD" id="cd06464">
    <property type="entry name" value="ACD_sHsps-like"/>
    <property type="match status" value="1"/>
</dbReference>
<evidence type="ECO:0000256" key="2">
    <source>
        <dbReference type="PROSITE-ProRule" id="PRU00285"/>
    </source>
</evidence>
<evidence type="ECO:0000313" key="6">
    <source>
        <dbReference type="Proteomes" id="UP000310158"/>
    </source>
</evidence>
<reference evidence="5 6" key="1">
    <citation type="submission" date="2019-02" db="EMBL/GenBank/DDBJ databases">
        <title>Genome sequencing of the rare red list fungi Bondarzewia mesenterica.</title>
        <authorList>
            <person name="Buettner E."/>
            <person name="Kellner H."/>
        </authorList>
    </citation>
    <scope>NUCLEOTIDE SEQUENCE [LARGE SCALE GENOMIC DNA]</scope>
    <source>
        <strain evidence="5 6">DSM 108281</strain>
    </source>
</reference>
<evidence type="ECO:0000256" key="3">
    <source>
        <dbReference type="RuleBase" id="RU003616"/>
    </source>
</evidence>
<dbReference type="SUPFAM" id="SSF49764">
    <property type="entry name" value="HSP20-like chaperones"/>
    <property type="match status" value="1"/>
</dbReference>
<feature type="domain" description="SHSP" evidence="4">
    <location>
        <begin position="42"/>
        <end position="155"/>
    </location>
</feature>
<comment type="caution">
    <text evidence="5">The sequence shown here is derived from an EMBL/GenBank/DDBJ whole genome shotgun (WGS) entry which is preliminary data.</text>
</comment>
<dbReference type="OrthoDB" id="1431247at2759"/>
<comment type="similarity">
    <text evidence="2 3">Belongs to the small heat shock protein (HSP20) family.</text>
</comment>
<name>A0A4S4LY66_9AGAM</name>
<evidence type="ECO:0000256" key="1">
    <source>
        <dbReference type="ARBA" id="ARBA00023016"/>
    </source>
</evidence>
<dbReference type="InterPro" id="IPR002068">
    <property type="entry name" value="A-crystallin/Hsp20_dom"/>
</dbReference>
<proteinExistence type="inferred from homology"/>
<evidence type="ECO:0000313" key="5">
    <source>
        <dbReference type="EMBL" id="THH16741.1"/>
    </source>
</evidence>
<dbReference type="PROSITE" id="PS01031">
    <property type="entry name" value="SHSP"/>
    <property type="match status" value="1"/>
</dbReference>
<protein>
    <recommendedName>
        <fullName evidence="4">SHSP domain-containing protein</fullName>
    </recommendedName>
</protein>
<gene>
    <name evidence="5" type="ORF">EW146_g3941</name>
</gene>
<dbReference type="Gene3D" id="2.60.40.790">
    <property type="match status" value="1"/>
</dbReference>
<evidence type="ECO:0000259" key="4">
    <source>
        <dbReference type="PROSITE" id="PS01031"/>
    </source>
</evidence>